<dbReference type="GO" id="GO:0050660">
    <property type="term" value="F:flavin adenine dinucleotide binding"/>
    <property type="evidence" value="ECO:0007669"/>
    <property type="project" value="InterPro"/>
</dbReference>
<dbReference type="InterPro" id="IPR049312">
    <property type="entry name" value="GIDA_C_N"/>
</dbReference>
<evidence type="ECO:0000259" key="6">
    <source>
        <dbReference type="SMART" id="SM01228"/>
    </source>
</evidence>
<dbReference type="InterPro" id="IPR044920">
    <property type="entry name" value="MnmG_C_subdom_sf"/>
</dbReference>
<dbReference type="Gene3D" id="1.10.150.570">
    <property type="entry name" value="GidA associated domain, C-terminal subdomain"/>
    <property type="match status" value="1"/>
</dbReference>
<dbReference type="Proteomes" id="UP000076420">
    <property type="component" value="Unassembled WGS sequence"/>
</dbReference>
<dbReference type="PANTHER" id="PTHR11806:SF0">
    <property type="entry name" value="PROTEIN MTO1 HOMOLOG, MITOCHONDRIAL"/>
    <property type="match status" value="1"/>
</dbReference>
<proteinExistence type="inferred from homology"/>
<evidence type="ECO:0000256" key="5">
    <source>
        <dbReference type="SAM" id="Coils"/>
    </source>
</evidence>
<evidence type="ECO:0000313" key="8">
    <source>
        <dbReference type="Proteomes" id="UP000076420"/>
    </source>
</evidence>
<evidence type="ECO:0000256" key="4">
    <source>
        <dbReference type="ARBA" id="ARBA00022827"/>
    </source>
</evidence>
<dbReference type="Gene3D" id="1.10.10.1800">
    <property type="entry name" value="tRNA uridine 5-carboxymethylaminomethyl modification enzyme MnmG/GidA"/>
    <property type="match status" value="1"/>
</dbReference>
<dbReference type="STRING" id="6526.A0A2C9KZX0"/>
<keyword evidence="5" id="KW-0175">Coiled coil</keyword>
<protein>
    <recommendedName>
        <fullName evidence="6">tRNA uridine 5-carboxymethylaminomethyl modification enzyme C-terminal subdomain domain-containing protein</fullName>
    </recommendedName>
</protein>
<dbReference type="Pfam" id="PF21680">
    <property type="entry name" value="GIDA_C_1st"/>
    <property type="match status" value="1"/>
</dbReference>
<keyword evidence="4" id="KW-0274">FAD</keyword>
<feature type="coiled-coil region" evidence="5">
    <location>
        <begin position="36"/>
        <end position="63"/>
    </location>
</feature>
<gene>
    <name evidence="7" type="primary">106075483</name>
</gene>
<organism evidence="7 8">
    <name type="scientific">Biomphalaria glabrata</name>
    <name type="common">Bloodfluke planorb</name>
    <name type="synonym">Freshwater snail</name>
    <dbReference type="NCBI Taxonomy" id="6526"/>
    <lineage>
        <taxon>Eukaryota</taxon>
        <taxon>Metazoa</taxon>
        <taxon>Spiralia</taxon>
        <taxon>Lophotrochozoa</taxon>
        <taxon>Mollusca</taxon>
        <taxon>Gastropoda</taxon>
        <taxon>Heterobranchia</taxon>
        <taxon>Euthyneura</taxon>
        <taxon>Panpulmonata</taxon>
        <taxon>Hygrophila</taxon>
        <taxon>Lymnaeoidea</taxon>
        <taxon>Planorbidae</taxon>
        <taxon>Biomphalaria</taxon>
    </lineage>
</organism>
<dbReference type="InterPro" id="IPR036188">
    <property type="entry name" value="FAD/NAD-bd_sf"/>
</dbReference>
<name>A0A2C9KZX0_BIOGL</name>
<dbReference type="Gene3D" id="3.50.50.60">
    <property type="entry name" value="FAD/NAD(P)-binding domain"/>
    <property type="match status" value="1"/>
</dbReference>
<dbReference type="FunFam" id="1.10.150.570:FF:000001">
    <property type="entry name" value="tRNA uridine 5-carboxymethylaminomethyl modification enzyme MnmG"/>
    <property type="match status" value="1"/>
</dbReference>
<dbReference type="PANTHER" id="PTHR11806">
    <property type="entry name" value="GLUCOSE INHIBITED DIVISION PROTEIN A"/>
    <property type="match status" value="1"/>
</dbReference>
<dbReference type="InterPro" id="IPR002218">
    <property type="entry name" value="MnmG-rel"/>
</dbReference>
<dbReference type="AlphaFoldDB" id="A0A2C9KZX0"/>
<dbReference type="VEuPathDB" id="VectorBase:BGLB025460"/>
<dbReference type="GO" id="GO:0070899">
    <property type="term" value="P:mitochondrial tRNA wobble uridine modification"/>
    <property type="evidence" value="ECO:0007669"/>
    <property type="project" value="UniProtKB-ARBA"/>
</dbReference>
<dbReference type="GO" id="GO:0005739">
    <property type="term" value="C:mitochondrion"/>
    <property type="evidence" value="ECO:0007669"/>
    <property type="project" value="GOC"/>
</dbReference>
<dbReference type="GO" id="GO:0030488">
    <property type="term" value="P:tRNA methylation"/>
    <property type="evidence" value="ECO:0007669"/>
    <property type="project" value="TreeGrafter"/>
</dbReference>
<comment type="similarity">
    <text evidence="2">Belongs to the MnmG family.</text>
</comment>
<evidence type="ECO:0000313" key="7">
    <source>
        <dbReference type="EnsemblMetazoa" id="BGLB025460-PA"/>
    </source>
</evidence>
<comment type="cofactor">
    <cofactor evidence="1">
        <name>FAD</name>
        <dbReference type="ChEBI" id="CHEBI:57692"/>
    </cofactor>
</comment>
<reference evidence="7" key="1">
    <citation type="submission" date="2020-05" db="UniProtKB">
        <authorList>
            <consortium name="EnsemblMetazoa"/>
        </authorList>
    </citation>
    <scope>IDENTIFICATION</scope>
    <source>
        <strain evidence="7">BB02</strain>
    </source>
</reference>
<dbReference type="EnsemblMetazoa" id="BGLB025460-RA">
    <property type="protein sequence ID" value="BGLB025460-PA"/>
    <property type="gene ID" value="BGLB025460"/>
</dbReference>
<sequence>MLTSRAEYRLLLRNDNADQRLSHLGYEKGLLDQETYNKVVAKYNSIQDEKNRLENIYLSANSELAKKYDAFNGPSLLQLLSRPEVDYKDVSSFEFMYELMIQVRLEGYIKKQETEAKKMERLEALKIPKDISYDDVANLATEAKQKFKKVRPETIGQASRISGINPADVNVIELKEVNHSNIEVQRQKETELIMQAIPKGSTVYLCSLQ</sequence>
<dbReference type="InterPro" id="IPR047001">
    <property type="entry name" value="MnmG_C_subdom"/>
</dbReference>
<dbReference type="GO" id="GO:0005829">
    <property type="term" value="C:cytosol"/>
    <property type="evidence" value="ECO:0007669"/>
    <property type="project" value="TreeGrafter"/>
</dbReference>
<dbReference type="InterPro" id="IPR026904">
    <property type="entry name" value="MnmG_C"/>
</dbReference>
<keyword evidence="3" id="KW-0285">Flavoprotein</keyword>
<dbReference type="SMART" id="SM01228">
    <property type="entry name" value="GIDA_assoc_3"/>
    <property type="match status" value="1"/>
</dbReference>
<evidence type="ECO:0000256" key="2">
    <source>
        <dbReference type="ARBA" id="ARBA00007653"/>
    </source>
</evidence>
<feature type="domain" description="tRNA uridine 5-carboxymethylaminomethyl modification enzyme C-terminal subdomain" evidence="6">
    <location>
        <begin position="103"/>
        <end position="174"/>
    </location>
</feature>
<evidence type="ECO:0000256" key="3">
    <source>
        <dbReference type="ARBA" id="ARBA00022630"/>
    </source>
</evidence>
<dbReference type="Pfam" id="PF13932">
    <property type="entry name" value="SAM_GIDA_C"/>
    <property type="match status" value="1"/>
</dbReference>
<accession>A0A2C9KZX0</accession>
<evidence type="ECO:0000256" key="1">
    <source>
        <dbReference type="ARBA" id="ARBA00001974"/>
    </source>
</evidence>